<evidence type="ECO:0000313" key="3">
    <source>
        <dbReference type="EMBL" id="PNP59704.1"/>
    </source>
</evidence>
<feature type="compositionally biased region" description="Low complexity" evidence="2">
    <location>
        <begin position="188"/>
        <end position="202"/>
    </location>
</feature>
<feature type="region of interest" description="Disordered" evidence="2">
    <location>
        <begin position="116"/>
        <end position="161"/>
    </location>
</feature>
<accession>A0A2K0UPJ6</accession>
<evidence type="ECO:0000256" key="2">
    <source>
        <dbReference type="SAM" id="MobiDB-lite"/>
    </source>
</evidence>
<sequence>MTSEAPIETDEFPRSLQERRSRRAVELFKRRTNQFPWDFLPEATRGSWVTQVLEALSGLSQKWERQSKNSQSPVSLEQIHDALLHQMESHREALQKRLQPNDVKAVTNQLFQKRRNSSVADVLSPAPRSKRIRTAGTSPTIEVASSSNIPAAATESNNQVDLPLDPALLQISARTSTADETEVRGSGTPPQTSPASQAPSQTREPTESLHLDTRDATTNTNTEKINDFLAESGTHPNRSESLSPIGDSEDVGVPNAAILHDSLDFSHVRPSDLPARYKDVHQQYSTALRHAKTQSNHGLAVLQKQLEEAHRAAGEFAGKIKEADAKRDAAAAKVSETKRTVDLIQDFLGSSRRLSQHAPVLGLEEILTQQHNILSQSEKALGEAEKIAAEAASEKSSAETKLTETNTKVTKLEEMIEARKTSAVDLDNESEHATRVAKLAKVGSEGSRVLQDMFPAFFKRLDEMIKESNEV</sequence>
<protein>
    <submittedName>
        <fullName evidence="3">Uncharacterized protein</fullName>
    </submittedName>
</protein>
<feature type="compositionally biased region" description="Polar residues" evidence="2">
    <location>
        <begin position="135"/>
        <end position="160"/>
    </location>
</feature>
<dbReference type="OrthoDB" id="10499153at2759"/>
<evidence type="ECO:0000256" key="1">
    <source>
        <dbReference type="SAM" id="Coils"/>
    </source>
</evidence>
<reference evidence="3 4" key="1">
    <citation type="submission" date="2017-06" db="EMBL/GenBank/DDBJ databases">
        <title>Genome of Fusarium nygamai isolate CS10214.</title>
        <authorList>
            <person name="Gardiner D.M."/>
            <person name="Obanor F."/>
            <person name="Kazan K."/>
        </authorList>
    </citation>
    <scope>NUCLEOTIDE SEQUENCE [LARGE SCALE GENOMIC DNA]</scope>
    <source>
        <strain evidence="3 4">CS10214</strain>
    </source>
</reference>
<dbReference type="EMBL" id="MTQA01000417">
    <property type="protein sequence ID" value="PNP59704.1"/>
    <property type="molecule type" value="Genomic_DNA"/>
</dbReference>
<proteinExistence type="predicted"/>
<gene>
    <name evidence="3" type="ORF">FNYG_14835</name>
</gene>
<organism evidence="3 4">
    <name type="scientific">Gibberella nygamai</name>
    <name type="common">Bean root rot disease fungus</name>
    <name type="synonym">Fusarium nygamai</name>
    <dbReference type="NCBI Taxonomy" id="42673"/>
    <lineage>
        <taxon>Eukaryota</taxon>
        <taxon>Fungi</taxon>
        <taxon>Dikarya</taxon>
        <taxon>Ascomycota</taxon>
        <taxon>Pezizomycotina</taxon>
        <taxon>Sordariomycetes</taxon>
        <taxon>Hypocreomycetidae</taxon>
        <taxon>Hypocreales</taxon>
        <taxon>Nectriaceae</taxon>
        <taxon>Fusarium</taxon>
        <taxon>Fusarium fujikuroi species complex</taxon>
    </lineage>
</organism>
<dbReference type="Proteomes" id="UP000236664">
    <property type="component" value="Unassembled WGS sequence"/>
</dbReference>
<feature type="region of interest" description="Disordered" evidence="2">
    <location>
        <begin position="175"/>
        <end position="249"/>
    </location>
</feature>
<comment type="caution">
    <text evidence="3">The sequence shown here is derived from an EMBL/GenBank/DDBJ whole genome shotgun (WGS) entry which is preliminary data.</text>
</comment>
<keyword evidence="4" id="KW-1185">Reference proteome</keyword>
<name>A0A2K0UPJ6_GIBNY</name>
<evidence type="ECO:0000313" key="4">
    <source>
        <dbReference type="Proteomes" id="UP000236664"/>
    </source>
</evidence>
<feature type="compositionally biased region" description="Basic and acidic residues" evidence="2">
    <location>
        <begin position="204"/>
        <end position="215"/>
    </location>
</feature>
<dbReference type="AlphaFoldDB" id="A0A2K0UPJ6"/>
<feature type="coiled-coil region" evidence="1">
    <location>
        <begin position="374"/>
        <end position="415"/>
    </location>
</feature>
<keyword evidence="1" id="KW-0175">Coiled coil</keyword>